<dbReference type="Proteomes" id="UP000633509">
    <property type="component" value="Unassembled WGS sequence"/>
</dbReference>
<dbReference type="InterPro" id="IPR035992">
    <property type="entry name" value="Ricin_B-like_lectins"/>
</dbReference>
<dbReference type="EMBL" id="JADBEK010000001">
    <property type="protein sequence ID" value="MBE1590904.1"/>
    <property type="molecule type" value="Genomic_DNA"/>
</dbReference>
<evidence type="ECO:0000313" key="2">
    <source>
        <dbReference type="EMBL" id="MBE1590904.1"/>
    </source>
</evidence>
<reference evidence="2 3" key="1">
    <citation type="submission" date="2020-10" db="EMBL/GenBank/DDBJ databases">
        <title>Sequencing the genomes of 1000 actinobacteria strains.</title>
        <authorList>
            <person name="Klenk H.-P."/>
        </authorList>
    </citation>
    <scope>NUCLEOTIDE SEQUENCE [LARGE SCALE GENOMIC DNA]</scope>
    <source>
        <strain evidence="2 3">DSM 43173</strain>
    </source>
</reference>
<proteinExistence type="predicted"/>
<name>A0ABR9MDB2_9ACTN</name>
<gene>
    <name evidence="2" type="ORF">H4W80_009162</name>
</gene>
<organism evidence="2 3">
    <name type="scientific">Nonomuraea angiospora</name>
    <dbReference type="NCBI Taxonomy" id="46172"/>
    <lineage>
        <taxon>Bacteria</taxon>
        <taxon>Bacillati</taxon>
        <taxon>Actinomycetota</taxon>
        <taxon>Actinomycetes</taxon>
        <taxon>Streptosporangiales</taxon>
        <taxon>Streptosporangiaceae</taxon>
        <taxon>Nonomuraea</taxon>
    </lineage>
</organism>
<dbReference type="Pfam" id="PF00652">
    <property type="entry name" value="Ricin_B_lectin"/>
    <property type="match status" value="1"/>
</dbReference>
<evidence type="ECO:0000313" key="3">
    <source>
        <dbReference type="Proteomes" id="UP000633509"/>
    </source>
</evidence>
<feature type="domain" description="Ricin B lectin" evidence="1">
    <location>
        <begin position="112"/>
        <end position="202"/>
    </location>
</feature>
<dbReference type="Gene3D" id="2.80.10.50">
    <property type="match status" value="1"/>
</dbReference>
<dbReference type="SUPFAM" id="SSF50370">
    <property type="entry name" value="Ricin B-like lectins"/>
    <property type="match status" value="1"/>
</dbReference>
<accession>A0ABR9MDB2</accession>
<comment type="caution">
    <text evidence="2">The sequence shown here is derived from an EMBL/GenBank/DDBJ whole genome shotgun (WGS) entry which is preliminary data.</text>
</comment>
<dbReference type="PROSITE" id="PS50231">
    <property type="entry name" value="RICIN_B_LECTIN"/>
    <property type="match status" value="1"/>
</dbReference>
<sequence length="205" mass="21922">MIALTTSPASAAEPAVVTAAEPAVVTAAEAYEQVQQAAAAGEGGRKLANGVTMYDSAPFLMRVRSYGSGYCLDNFASGGGQNNSPVGFWACNGGGTLLWRWRVFDSNRYYGTELVNNASGRCLDYPASAGGQTGRQFNVYDCRDGGWVGQNFHVYISGSDVWLSSEYTADAVCLDGYASSWRGNGSPVGLWSCNVSNPNAWQRWY</sequence>
<dbReference type="RefSeq" id="WP_192790703.1">
    <property type="nucleotide sequence ID" value="NZ_JADBEK010000001.1"/>
</dbReference>
<evidence type="ECO:0000259" key="1">
    <source>
        <dbReference type="Pfam" id="PF00652"/>
    </source>
</evidence>
<protein>
    <recommendedName>
        <fullName evidence="1">Ricin B lectin domain-containing protein</fullName>
    </recommendedName>
</protein>
<dbReference type="InterPro" id="IPR000772">
    <property type="entry name" value="Ricin_B_lectin"/>
</dbReference>
<dbReference type="CDD" id="cd00161">
    <property type="entry name" value="beta-trefoil_Ricin-like"/>
    <property type="match status" value="1"/>
</dbReference>
<keyword evidence="3" id="KW-1185">Reference proteome</keyword>